<dbReference type="AlphaFoldDB" id="A0A518BH59"/>
<protein>
    <submittedName>
        <fullName evidence="2">Uncharacterized protein</fullName>
    </submittedName>
</protein>
<keyword evidence="1" id="KW-1133">Transmembrane helix</keyword>
<evidence type="ECO:0000313" key="3">
    <source>
        <dbReference type="Proteomes" id="UP000316921"/>
    </source>
</evidence>
<dbReference type="KEGG" id="pbap:Pla133_13870"/>
<proteinExistence type="predicted"/>
<dbReference type="EMBL" id="CP036287">
    <property type="protein sequence ID" value="QDU66318.1"/>
    <property type="molecule type" value="Genomic_DNA"/>
</dbReference>
<evidence type="ECO:0000313" key="2">
    <source>
        <dbReference type="EMBL" id="QDU66318.1"/>
    </source>
</evidence>
<evidence type="ECO:0000256" key="1">
    <source>
        <dbReference type="SAM" id="Phobius"/>
    </source>
</evidence>
<reference evidence="2 3" key="1">
    <citation type="submission" date="2019-02" db="EMBL/GenBank/DDBJ databases">
        <title>Deep-cultivation of Planctomycetes and their phenomic and genomic characterization uncovers novel biology.</title>
        <authorList>
            <person name="Wiegand S."/>
            <person name="Jogler M."/>
            <person name="Boedeker C."/>
            <person name="Pinto D."/>
            <person name="Vollmers J."/>
            <person name="Rivas-Marin E."/>
            <person name="Kohn T."/>
            <person name="Peeters S.H."/>
            <person name="Heuer A."/>
            <person name="Rast P."/>
            <person name="Oberbeckmann S."/>
            <person name="Bunk B."/>
            <person name="Jeske O."/>
            <person name="Meyerdierks A."/>
            <person name="Storesund J.E."/>
            <person name="Kallscheuer N."/>
            <person name="Luecker S."/>
            <person name="Lage O.M."/>
            <person name="Pohl T."/>
            <person name="Merkel B.J."/>
            <person name="Hornburger P."/>
            <person name="Mueller R.-W."/>
            <person name="Bruemmer F."/>
            <person name="Labrenz M."/>
            <person name="Spormann A.M."/>
            <person name="Op den Camp H."/>
            <person name="Overmann J."/>
            <person name="Amann R."/>
            <person name="Jetten M.S.M."/>
            <person name="Mascher T."/>
            <person name="Medema M.H."/>
            <person name="Devos D.P."/>
            <person name="Kaster A.-K."/>
            <person name="Ovreas L."/>
            <person name="Rohde M."/>
            <person name="Galperin M.Y."/>
            <person name="Jogler C."/>
        </authorList>
    </citation>
    <scope>NUCLEOTIDE SEQUENCE [LARGE SCALE GENOMIC DNA]</scope>
    <source>
        <strain evidence="2 3">Pla133</strain>
    </source>
</reference>
<dbReference type="Proteomes" id="UP000316921">
    <property type="component" value="Chromosome"/>
</dbReference>
<keyword evidence="1" id="KW-0812">Transmembrane</keyword>
<feature type="transmembrane region" description="Helical" evidence="1">
    <location>
        <begin position="60"/>
        <end position="81"/>
    </location>
</feature>
<organism evidence="2 3">
    <name type="scientific">Engelhardtia mirabilis</name>
    <dbReference type="NCBI Taxonomy" id="2528011"/>
    <lineage>
        <taxon>Bacteria</taxon>
        <taxon>Pseudomonadati</taxon>
        <taxon>Planctomycetota</taxon>
        <taxon>Planctomycetia</taxon>
        <taxon>Planctomycetia incertae sedis</taxon>
        <taxon>Engelhardtia</taxon>
    </lineage>
</organism>
<accession>A0A518BH59</accession>
<sequence length="85" mass="9256">MLSMSLATLGWACWWLDLLLARTVPDFVPNYALVSSVASFFAVAGLVLAFLSIRGRSRLWLGMAAVPLFANASLLSMPWLMQGHG</sequence>
<keyword evidence="1" id="KW-0472">Membrane</keyword>
<keyword evidence="3" id="KW-1185">Reference proteome</keyword>
<name>A0A518BH59_9BACT</name>
<feature type="transmembrane region" description="Helical" evidence="1">
    <location>
        <begin position="31"/>
        <end position="53"/>
    </location>
</feature>
<gene>
    <name evidence="2" type="ORF">Pla133_13870</name>
</gene>